<evidence type="ECO:0000313" key="2">
    <source>
        <dbReference type="EMBL" id="KAH7016322.1"/>
    </source>
</evidence>
<sequence length="98" mass="10549">MSGLTDEAAVEGHDLIQHVEEEAQMRPREDTKAGQEEDAAREGTTAGQKEDAAPRESTTAGQEEDAARESTTAGQKEEDAGVSKRTSKIDSIREALHL</sequence>
<comment type="caution">
    <text evidence="2">The sequence shown here is derived from an EMBL/GenBank/DDBJ whole genome shotgun (WGS) entry which is preliminary data.</text>
</comment>
<dbReference type="AlphaFoldDB" id="A0A9P8XT70"/>
<feature type="region of interest" description="Disordered" evidence="1">
    <location>
        <begin position="1"/>
        <end position="98"/>
    </location>
</feature>
<keyword evidence="3" id="KW-1185">Reference proteome</keyword>
<gene>
    <name evidence="2" type="ORF">B0I36DRAFT_337340</name>
</gene>
<dbReference type="EMBL" id="JAGTJQ010000012">
    <property type="protein sequence ID" value="KAH7016322.1"/>
    <property type="molecule type" value="Genomic_DNA"/>
</dbReference>
<accession>A0A9P8XT70</accession>
<name>A0A9P8XT70_9PEZI</name>
<organism evidence="2 3">
    <name type="scientific">Microdochium trichocladiopsis</name>
    <dbReference type="NCBI Taxonomy" id="1682393"/>
    <lineage>
        <taxon>Eukaryota</taxon>
        <taxon>Fungi</taxon>
        <taxon>Dikarya</taxon>
        <taxon>Ascomycota</taxon>
        <taxon>Pezizomycotina</taxon>
        <taxon>Sordariomycetes</taxon>
        <taxon>Xylariomycetidae</taxon>
        <taxon>Xylariales</taxon>
        <taxon>Microdochiaceae</taxon>
        <taxon>Microdochium</taxon>
    </lineage>
</organism>
<dbReference type="Proteomes" id="UP000756346">
    <property type="component" value="Unassembled WGS sequence"/>
</dbReference>
<reference evidence="2" key="1">
    <citation type="journal article" date="2021" name="Nat. Commun.">
        <title>Genetic determinants of endophytism in the Arabidopsis root mycobiome.</title>
        <authorList>
            <person name="Mesny F."/>
            <person name="Miyauchi S."/>
            <person name="Thiergart T."/>
            <person name="Pickel B."/>
            <person name="Atanasova L."/>
            <person name="Karlsson M."/>
            <person name="Huettel B."/>
            <person name="Barry K.W."/>
            <person name="Haridas S."/>
            <person name="Chen C."/>
            <person name="Bauer D."/>
            <person name="Andreopoulos W."/>
            <person name="Pangilinan J."/>
            <person name="LaButti K."/>
            <person name="Riley R."/>
            <person name="Lipzen A."/>
            <person name="Clum A."/>
            <person name="Drula E."/>
            <person name="Henrissat B."/>
            <person name="Kohler A."/>
            <person name="Grigoriev I.V."/>
            <person name="Martin F.M."/>
            <person name="Hacquard S."/>
        </authorList>
    </citation>
    <scope>NUCLEOTIDE SEQUENCE</scope>
    <source>
        <strain evidence="2">MPI-CAGE-CH-0230</strain>
    </source>
</reference>
<feature type="compositionally biased region" description="Basic and acidic residues" evidence="1">
    <location>
        <begin position="10"/>
        <end position="41"/>
    </location>
</feature>
<dbReference type="GeneID" id="70185209"/>
<dbReference type="OrthoDB" id="5211489at2759"/>
<feature type="compositionally biased region" description="Basic and acidic residues" evidence="1">
    <location>
        <begin position="75"/>
        <end position="98"/>
    </location>
</feature>
<dbReference type="RefSeq" id="XP_046005946.1">
    <property type="nucleotide sequence ID" value="XM_046155663.1"/>
</dbReference>
<protein>
    <submittedName>
        <fullName evidence="2">Uncharacterized protein</fullName>
    </submittedName>
</protein>
<evidence type="ECO:0000313" key="3">
    <source>
        <dbReference type="Proteomes" id="UP000756346"/>
    </source>
</evidence>
<proteinExistence type="predicted"/>
<evidence type="ECO:0000256" key="1">
    <source>
        <dbReference type="SAM" id="MobiDB-lite"/>
    </source>
</evidence>
<feature type="non-terminal residue" evidence="2">
    <location>
        <position position="98"/>
    </location>
</feature>